<accession>A0A1S3JT83</accession>
<dbReference type="Proteomes" id="UP000085678">
    <property type="component" value="Unplaced"/>
</dbReference>
<feature type="non-terminal residue" evidence="5">
    <location>
        <position position="1"/>
    </location>
</feature>
<protein>
    <submittedName>
        <fullName evidence="5">Prostamide/prostaglandin F synthase-like</fullName>
    </submittedName>
</protein>
<evidence type="ECO:0000256" key="3">
    <source>
        <dbReference type="ARBA" id="ARBA00023002"/>
    </source>
</evidence>
<keyword evidence="3" id="KW-0560">Oxidoreductase</keyword>
<dbReference type="AlphaFoldDB" id="A0A1S3JT83"/>
<comment type="subcellular location">
    <subcellularLocation>
        <location evidence="1">Cytoplasm</location>
    </subcellularLocation>
</comment>
<dbReference type="GeneID" id="106175694"/>
<gene>
    <name evidence="5" type="primary">LOC106175694</name>
</gene>
<keyword evidence="2" id="KW-0963">Cytoplasm</keyword>
<dbReference type="OrthoDB" id="40334at2759"/>
<dbReference type="PANTHER" id="PTHR28630">
    <property type="match status" value="1"/>
</dbReference>
<name>A0A1S3JT83_LINAN</name>
<evidence type="ECO:0000256" key="2">
    <source>
        <dbReference type="ARBA" id="ARBA00022490"/>
    </source>
</evidence>
<proteinExistence type="predicted"/>
<evidence type="ECO:0000256" key="1">
    <source>
        <dbReference type="ARBA" id="ARBA00004496"/>
    </source>
</evidence>
<keyword evidence="4" id="KW-1185">Reference proteome</keyword>
<sequence>HYLKLLTKLKPKLDAHGVRTVAIGYEEIGLDNFQEGNFFGGELFIDYGKTAHSTLGFTRLNMFTGIYTMLKSKMWQATNEAKKDGVEGLTIGDRFQNGGMLAVSAGGKDVLLKYIQSGPEEHMSFEDVFKALGIEDSVPDEAMAPAPQCDTDVCKLK</sequence>
<dbReference type="InterPro" id="IPR032801">
    <property type="entry name" value="PXL2A/B/C"/>
</dbReference>
<dbReference type="PANTHER" id="PTHR28630:SF29">
    <property type="entry name" value="PROSTAMIDE_PROSTAGLANDIN F SYNTHASE"/>
    <property type="match status" value="1"/>
</dbReference>
<dbReference type="KEGG" id="lak:106175694"/>
<reference evidence="5" key="1">
    <citation type="submission" date="2025-08" db="UniProtKB">
        <authorList>
            <consortium name="RefSeq"/>
        </authorList>
    </citation>
    <scope>IDENTIFICATION</scope>
    <source>
        <tissue evidence="5">Gonads</tissue>
    </source>
</reference>
<dbReference type="RefSeq" id="XP_013413269.1">
    <property type="nucleotide sequence ID" value="XM_013557815.1"/>
</dbReference>
<dbReference type="GO" id="GO:0001516">
    <property type="term" value="P:prostaglandin biosynthetic process"/>
    <property type="evidence" value="ECO:0007669"/>
    <property type="project" value="TreeGrafter"/>
</dbReference>
<organism evidence="4 5">
    <name type="scientific">Lingula anatina</name>
    <name type="common">Brachiopod</name>
    <name type="synonym">Lingula unguis</name>
    <dbReference type="NCBI Taxonomy" id="7574"/>
    <lineage>
        <taxon>Eukaryota</taxon>
        <taxon>Metazoa</taxon>
        <taxon>Spiralia</taxon>
        <taxon>Lophotrochozoa</taxon>
        <taxon>Brachiopoda</taxon>
        <taxon>Linguliformea</taxon>
        <taxon>Lingulata</taxon>
        <taxon>Lingulida</taxon>
        <taxon>Linguloidea</taxon>
        <taxon>Lingulidae</taxon>
        <taxon>Lingula</taxon>
    </lineage>
</organism>
<dbReference type="Pfam" id="PF13911">
    <property type="entry name" value="AhpC-TSA_2"/>
    <property type="match status" value="1"/>
</dbReference>
<evidence type="ECO:0000313" key="5">
    <source>
        <dbReference type="RefSeq" id="XP_013413269.1"/>
    </source>
</evidence>
<dbReference type="InParanoid" id="A0A1S3JT83"/>
<dbReference type="STRING" id="7574.A0A1S3JT83"/>
<dbReference type="GO" id="GO:0005737">
    <property type="term" value="C:cytoplasm"/>
    <property type="evidence" value="ECO:0007669"/>
    <property type="project" value="UniProtKB-SubCell"/>
</dbReference>
<dbReference type="GO" id="GO:0047017">
    <property type="term" value="F:prostaglandin F synthase activity"/>
    <property type="evidence" value="ECO:0007669"/>
    <property type="project" value="TreeGrafter"/>
</dbReference>
<evidence type="ECO:0000313" key="4">
    <source>
        <dbReference type="Proteomes" id="UP000085678"/>
    </source>
</evidence>